<keyword evidence="4" id="KW-1185">Reference proteome</keyword>
<name>A0ABY7P050_9ACTN</name>
<organism evidence="3 4">
    <name type="scientific">Streptomyces camelliae</name>
    <dbReference type="NCBI Taxonomy" id="3004093"/>
    <lineage>
        <taxon>Bacteria</taxon>
        <taxon>Bacillati</taxon>
        <taxon>Actinomycetota</taxon>
        <taxon>Actinomycetes</taxon>
        <taxon>Kitasatosporales</taxon>
        <taxon>Streptomycetaceae</taxon>
        <taxon>Streptomyces</taxon>
    </lineage>
</organism>
<evidence type="ECO:0000256" key="1">
    <source>
        <dbReference type="SAM" id="MobiDB-lite"/>
    </source>
</evidence>
<protein>
    <recommendedName>
        <fullName evidence="5">Chaplin domain-containing protein</fullName>
    </recommendedName>
</protein>
<evidence type="ECO:0000313" key="3">
    <source>
        <dbReference type="EMBL" id="WBO63147.1"/>
    </source>
</evidence>
<accession>A0ABY7P050</accession>
<feature type="compositionally biased region" description="Low complexity" evidence="1">
    <location>
        <begin position="97"/>
        <end position="109"/>
    </location>
</feature>
<feature type="region of interest" description="Disordered" evidence="1">
    <location>
        <begin position="97"/>
        <end position="124"/>
    </location>
</feature>
<sequence length="131" mass="13263">MFRGTKARAVCALFTAALLAALFFAPTGPFATAHTLSDAKAKAGAGITSPAKPARDRVSSPGVPGCAGDAVGVPHLRDRQRCSTSCCAQEDPLIAGRAAGADTPGTPGAVEPRAPRPSRAHTPAALQVFRC</sequence>
<dbReference type="Proteomes" id="UP001212326">
    <property type="component" value="Chromosome"/>
</dbReference>
<keyword evidence="2" id="KW-0732">Signal</keyword>
<evidence type="ECO:0000313" key="4">
    <source>
        <dbReference type="Proteomes" id="UP001212326"/>
    </source>
</evidence>
<proteinExistence type="predicted"/>
<reference evidence="3 4" key="1">
    <citation type="submission" date="2022-12" db="EMBL/GenBank/DDBJ databases">
        <authorList>
            <person name="Mo P."/>
        </authorList>
    </citation>
    <scope>NUCLEOTIDE SEQUENCE [LARGE SCALE GENOMIC DNA]</scope>
    <source>
        <strain evidence="3 4">HUAS 2-6</strain>
    </source>
</reference>
<evidence type="ECO:0008006" key="5">
    <source>
        <dbReference type="Google" id="ProtNLM"/>
    </source>
</evidence>
<dbReference type="EMBL" id="CP115300">
    <property type="protein sequence ID" value="WBO63147.1"/>
    <property type="molecule type" value="Genomic_DNA"/>
</dbReference>
<evidence type="ECO:0000256" key="2">
    <source>
        <dbReference type="SAM" id="SignalP"/>
    </source>
</evidence>
<gene>
    <name evidence="3" type="ORF">O1G22_10065</name>
</gene>
<dbReference type="RefSeq" id="WP_270081039.1">
    <property type="nucleotide sequence ID" value="NZ_CP115300.1"/>
</dbReference>
<feature type="signal peptide" evidence="2">
    <location>
        <begin position="1"/>
        <end position="31"/>
    </location>
</feature>
<feature type="chain" id="PRO_5045268690" description="Chaplin domain-containing protein" evidence="2">
    <location>
        <begin position="32"/>
        <end position="131"/>
    </location>
</feature>